<proteinExistence type="predicted"/>
<dbReference type="STRING" id="56804.BAE46_00455"/>
<protein>
    <submittedName>
        <fullName evidence="1">Uncharacterized protein</fullName>
    </submittedName>
</protein>
<reference evidence="1 2" key="2">
    <citation type="journal article" date="2017" name="Antonie Van Leeuwenhoek">
        <title>Rhizobium rhizosphaerae sp. nov., a novel species isolated from rice rhizosphere.</title>
        <authorList>
            <person name="Zhao J.J."/>
            <person name="Zhang J."/>
            <person name="Zhang R.J."/>
            <person name="Zhang C.W."/>
            <person name="Yin H.Q."/>
            <person name="Zhang X.X."/>
        </authorList>
    </citation>
    <scope>NUCLEOTIDE SEQUENCE [LARGE SCALE GENOMIC DNA]</scope>
    <source>
        <strain evidence="1 2">ACAM 611</strain>
    </source>
</reference>
<name>H5T9H8_9ALTE</name>
<gene>
    <name evidence="1" type="ORF">GPUN_0820</name>
</gene>
<dbReference type="OrthoDB" id="7064118at2"/>
<keyword evidence="2" id="KW-1185">Reference proteome</keyword>
<reference evidence="1 2" key="1">
    <citation type="journal article" date="2012" name="J. Bacteriol.">
        <title>Genome sequence of proteorhodopsin-containing sea ice bacterium Glaciecola punicea ACAM 611T.</title>
        <authorList>
            <person name="Qin Q.-L."/>
            <person name="Xie B.-B."/>
            <person name="Shu Y.-L."/>
            <person name="Rong J.-C."/>
            <person name="Zhao D.-L."/>
            <person name="Zhang X.-Y."/>
            <person name="Chen X.-L."/>
            <person name="Zhou B.-C."/>
            <person name="Zhanga Y.-Z."/>
        </authorList>
    </citation>
    <scope>NUCLEOTIDE SEQUENCE [LARGE SCALE GENOMIC DNA]</scope>
    <source>
        <strain evidence="1 2">ACAM 611</strain>
    </source>
</reference>
<dbReference type="RefSeq" id="WP_006003565.1">
    <property type="nucleotide sequence ID" value="NZ_BAET01000007.1"/>
</dbReference>
<dbReference type="InterPro" id="IPR013324">
    <property type="entry name" value="RNA_pol_sigma_r3/r4-like"/>
</dbReference>
<dbReference type="eggNOG" id="COG2114">
    <property type="taxonomic scope" value="Bacteria"/>
</dbReference>
<dbReference type="Proteomes" id="UP000053586">
    <property type="component" value="Unassembled WGS sequence"/>
</dbReference>
<sequence>MKNLIAVETSDLVGSTSIPVDQLALTMASLKKCLGNIQTEQDSLIEFYRGDAFQIMYPNAVSSLRSSLLLKLFMLSTLNVPVNITQSLALGFISTPVTSLHDRMDDVFVQSGRKLDSVNSAELGVYVESFNRASYLSLAFLNRILTGLSAKQALVIYWYIKHDFPEQKKIASLLDMSRQNVNAHLLRGNADLIKQFIYYFEDNVKELIL</sequence>
<dbReference type="SUPFAM" id="SSF88659">
    <property type="entry name" value="Sigma3 and sigma4 domains of RNA polymerase sigma factors"/>
    <property type="match status" value="1"/>
</dbReference>
<organism evidence="1 2">
    <name type="scientific">Glaciecola punicea ACAM 611</name>
    <dbReference type="NCBI Taxonomy" id="1121923"/>
    <lineage>
        <taxon>Bacteria</taxon>
        <taxon>Pseudomonadati</taxon>
        <taxon>Pseudomonadota</taxon>
        <taxon>Gammaproteobacteria</taxon>
        <taxon>Alteromonadales</taxon>
        <taxon>Alteromonadaceae</taxon>
        <taxon>Glaciecola</taxon>
    </lineage>
</organism>
<dbReference type="AlphaFoldDB" id="H5T9H8"/>
<accession>H5T9H8</accession>
<evidence type="ECO:0000313" key="2">
    <source>
        <dbReference type="Proteomes" id="UP000053586"/>
    </source>
</evidence>
<evidence type="ECO:0000313" key="1">
    <source>
        <dbReference type="EMBL" id="GAB54955.1"/>
    </source>
</evidence>
<comment type="caution">
    <text evidence="1">The sequence shown here is derived from an EMBL/GenBank/DDBJ whole genome shotgun (WGS) entry which is preliminary data.</text>
</comment>
<dbReference type="EMBL" id="BAET01000007">
    <property type="protein sequence ID" value="GAB54955.1"/>
    <property type="molecule type" value="Genomic_DNA"/>
</dbReference>